<dbReference type="GeneID" id="7049732"/>
<dbReference type="STRING" id="402676.B6JXM7"/>
<gene>
    <name evidence="3" type="primary">toc1</name>
    <name evidence="2" type="ORF">SJAG_00167</name>
</gene>
<evidence type="ECO:0000313" key="4">
    <source>
        <dbReference type="Proteomes" id="UP000001744"/>
    </source>
</evidence>
<dbReference type="OMA" id="PMTIQSS"/>
<dbReference type="HOGENOM" id="CLU_638031_0_0_1"/>
<accession>B6JXM7</accession>
<feature type="region of interest" description="Disordered" evidence="1">
    <location>
        <begin position="213"/>
        <end position="242"/>
    </location>
</feature>
<dbReference type="RefSeq" id="XP_002171464.1">
    <property type="nucleotide sequence ID" value="XM_002171428.1"/>
</dbReference>
<sequence>MSHVHEFGSGISCGCLNLLILNVPTILRNEWFTLKLSFLKIKFCSLFDVVPTANGSIVGCKVCGKPVFCTREKYTKEQILELKEQTPTQTISISLLKSAQNLDDLRKNEKSSHLGLAQNVVQAEENMNVLELGESISVQIETILRKTSPELRTHVQILMEEKRAENKAALLKFLQQQQSLYESFVRETLAEVLYLNQRSSSFLEHTDFENTNHDRIPLTSSPSPSGVNASAHSRSDENKQLVESRFTHKAKRRVAFNDKHEIIPNHSRSLSLVQQGVSISNLPGTRSYDLIRKNAFFKGTGVYTQPMNVGSDMSQQSISELSLSASGISNQGSQHSQQSSVIFEPIQTSHSYSEPVVIPNSLRIQESHEDLSDPIHSSSMDTSSEDEPAIALTGPSSVEDRKTRWFNLIQRTDREAQSSYAKSMGFQIHMDDEYEQKFLSQGWKSLN</sequence>
<dbReference type="EMBL" id="KE651166">
    <property type="protein sequence ID" value="EEB05171.1"/>
    <property type="molecule type" value="Genomic_DNA"/>
</dbReference>
<dbReference type="VEuPathDB" id="FungiDB:SJAG_00167"/>
<protein>
    <submittedName>
        <fullName evidence="2">Tor Complex Tor2 interacting protein 1</fullName>
    </submittedName>
</protein>
<dbReference type="AlphaFoldDB" id="B6JXM7"/>
<evidence type="ECO:0000313" key="2">
    <source>
        <dbReference type="EMBL" id="EEB05171.1"/>
    </source>
</evidence>
<feature type="region of interest" description="Disordered" evidence="1">
    <location>
        <begin position="367"/>
        <end position="397"/>
    </location>
</feature>
<feature type="compositionally biased region" description="Basic and acidic residues" evidence="1">
    <location>
        <begin position="233"/>
        <end position="242"/>
    </location>
</feature>
<evidence type="ECO:0000256" key="1">
    <source>
        <dbReference type="SAM" id="MobiDB-lite"/>
    </source>
</evidence>
<reference evidence="2 4" key="1">
    <citation type="journal article" date="2011" name="Science">
        <title>Comparative functional genomics of the fission yeasts.</title>
        <authorList>
            <person name="Rhind N."/>
            <person name="Chen Z."/>
            <person name="Yassour M."/>
            <person name="Thompson D.A."/>
            <person name="Haas B.J."/>
            <person name="Habib N."/>
            <person name="Wapinski I."/>
            <person name="Roy S."/>
            <person name="Lin M.F."/>
            <person name="Heiman D.I."/>
            <person name="Young S.K."/>
            <person name="Furuya K."/>
            <person name="Guo Y."/>
            <person name="Pidoux A."/>
            <person name="Chen H.M."/>
            <person name="Robbertse B."/>
            <person name="Goldberg J.M."/>
            <person name="Aoki K."/>
            <person name="Bayne E.H."/>
            <person name="Berlin A.M."/>
            <person name="Desjardins C.A."/>
            <person name="Dobbs E."/>
            <person name="Dukaj L."/>
            <person name="Fan L."/>
            <person name="FitzGerald M.G."/>
            <person name="French C."/>
            <person name="Gujja S."/>
            <person name="Hansen K."/>
            <person name="Keifenheim D."/>
            <person name="Levin J.Z."/>
            <person name="Mosher R.A."/>
            <person name="Mueller C.A."/>
            <person name="Pfiffner J."/>
            <person name="Priest M."/>
            <person name="Russ C."/>
            <person name="Smialowska A."/>
            <person name="Swoboda P."/>
            <person name="Sykes S.M."/>
            <person name="Vaughn M."/>
            <person name="Vengrova S."/>
            <person name="Yoder R."/>
            <person name="Zeng Q."/>
            <person name="Allshire R."/>
            <person name="Baulcombe D."/>
            <person name="Birren B.W."/>
            <person name="Brown W."/>
            <person name="Ekwall K."/>
            <person name="Kellis M."/>
            <person name="Leatherwood J."/>
            <person name="Levin H."/>
            <person name="Margalit H."/>
            <person name="Martienssen R."/>
            <person name="Nieduszynski C.A."/>
            <person name="Spatafora J.W."/>
            <person name="Friedman N."/>
            <person name="Dalgaard J.Z."/>
            <person name="Baumann P."/>
            <person name="Niki H."/>
            <person name="Regev A."/>
            <person name="Nusbaum C."/>
        </authorList>
    </citation>
    <scope>NUCLEOTIDE SEQUENCE [LARGE SCALE GENOMIC DNA]</scope>
    <source>
        <strain evidence="4">yFS275 / FY16936</strain>
    </source>
</reference>
<proteinExistence type="predicted"/>
<dbReference type="Proteomes" id="UP000001744">
    <property type="component" value="Unassembled WGS sequence"/>
</dbReference>
<name>B6JXM7_SCHJY</name>
<feature type="compositionally biased region" description="Polar residues" evidence="1">
    <location>
        <begin position="218"/>
        <end position="232"/>
    </location>
</feature>
<evidence type="ECO:0000313" key="3">
    <source>
        <dbReference type="JaponicusDB" id="SJAG_00167"/>
    </source>
</evidence>
<keyword evidence="4" id="KW-1185">Reference proteome</keyword>
<organism evidence="2 4">
    <name type="scientific">Schizosaccharomyces japonicus (strain yFS275 / FY16936)</name>
    <name type="common">Fission yeast</name>
    <dbReference type="NCBI Taxonomy" id="402676"/>
    <lineage>
        <taxon>Eukaryota</taxon>
        <taxon>Fungi</taxon>
        <taxon>Dikarya</taxon>
        <taxon>Ascomycota</taxon>
        <taxon>Taphrinomycotina</taxon>
        <taxon>Schizosaccharomycetes</taxon>
        <taxon>Schizosaccharomycetales</taxon>
        <taxon>Schizosaccharomycetaceae</taxon>
        <taxon>Schizosaccharomyces</taxon>
    </lineage>
</organism>
<dbReference type="JaponicusDB" id="SJAG_00167">
    <property type="gene designation" value="toc1"/>
</dbReference>